<dbReference type="InterPro" id="IPR015510">
    <property type="entry name" value="PGRP"/>
</dbReference>
<comment type="similarity">
    <text evidence="1">Belongs to the N-acetylmuramoyl-L-alanine amidase 2 family.</text>
</comment>
<dbReference type="GO" id="GO:0008270">
    <property type="term" value="F:zinc ion binding"/>
    <property type="evidence" value="ECO:0007669"/>
    <property type="project" value="InterPro"/>
</dbReference>
<dbReference type="SUPFAM" id="SSF55846">
    <property type="entry name" value="N-acetylmuramoyl-L-alanine amidase-like"/>
    <property type="match status" value="1"/>
</dbReference>
<dbReference type="GO" id="GO:0008745">
    <property type="term" value="F:N-acetylmuramoyl-L-alanine amidase activity"/>
    <property type="evidence" value="ECO:0007669"/>
    <property type="project" value="InterPro"/>
</dbReference>
<dbReference type="CDD" id="cd06583">
    <property type="entry name" value="PGRP"/>
    <property type="match status" value="1"/>
</dbReference>
<dbReference type="InterPro" id="IPR002502">
    <property type="entry name" value="Amidase_domain"/>
</dbReference>
<evidence type="ECO:0000259" key="3">
    <source>
        <dbReference type="SMART" id="SM00644"/>
    </source>
</evidence>
<dbReference type="SMART" id="SM00701">
    <property type="entry name" value="PGRP"/>
    <property type="match status" value="1"/>
</dbReference>
<reference evidence="5" key="2">
    <citation type="journal article" date="2022" name="Aquac Rep">
        <title>Identification and functional characterization of a short-type peptidoglycan recognition protein, PGRP-S in the orange-spotted grouper, Epinephelus coioides.</title>
        <authorList>
            <person name="Hou J."/>
            <person name="Gan Z."/>
            <person name="Chen S."/>
            <person name="Cheng J."/>
            <person name="Lu Y."/>
            <person name="Huang B."/>
            <person name="Nie P."/>
            <person name="Xia L."/>
        </authorList>
    </citation>
    <scope>NUCLEOTIDE SEQUENCE</scope>
</reference>
<dbReference type="EMBL" id="MW358096">
    <property type="protein sequence ID" value="UWK23374.1"/>
    <property type="molecule type" value="mRNA"/>
</dbReference>
<dbReference type="PANTHER" id="PTHR11022">
    <property type="entry name" value="PEPTIDOGLYCAN RECOGNITION PROTEIN"/>
    <property type="match status" value="1"/>
</dbReference>
<organism evidence="5">
    <name type="scientific">Epinephelus coioides</name>
    <name type="common">Orange-spotted grouper</name>
    <name type="synonym">Epinephelus nebulosus</name>
    <dbReference type="NCBI Taxonomy" id="94232"/>
    <lineage>
        <taxon>Eukaryota</taxon>
        <taxon>Metazoa</taxon>
        <taxon>Chordata</taxon>
        <taxon>Craniata</taxon>
        <taxon>Vertebrata</taxon>
        <taxon>Euteleostomi</taxon>
        <taxon>Actinopterygii</taxon>
        <taxon>Neopterygii</taxon>
        <taxon>Teleostei</taxon>
        <taxon>Neoteleostei</taxon>
        <taxon>Acanthomorphata</taxon>
        <taxon>Eupercaria</taxon>
        <taxon>Perciformes</taxon>
        <taxon>Serranoidei</taxon>
        <taxon>Serranidae</taxon>
        <taxon>Epinephelinae</taxon>
        <taxon>Epinephelini</taxon>
        <taxon>Epinephelus</taxon>
    </lineage>
</organism>
<dbReference type="AlphaFoldDB" id="A0A977IVZ4"/>
<protein>
    <submittedName>
        <fullName evidence="5">Short-type peptidoglycan recognition protein</fullName>
    </submittedName>
</protein>
<dbReference type="PANTHER" id="PTHR11022:SF12">
    <property type="entry name" value="PEPTIDOGLYCAN RECOGNITION PROTEIN 3"/>
    <property type="match status" value="1"/>
</dbReference>
<evidence type="ECO:0000313" key="5">
    <source>
        <dbReference type="EMBL" id="UWK23374.1"/>
    </source>
</evidence>
<dbReference type="Pfam" id="PF01510">
    <property type="entry name" value="Amidase_2"/>
    <property type="match status" value="1"/>
</dbReference>
<evidence type="ECO:0000256" key="2">
    <source>
        <dbReference type="ARBA" id="ARBA00022859"/>
    </source>
</evidence>
<keyword evidence="2" id="KW-0391">Immunity</keyword>
<dbReference type="InterPro" id="IPR006619">
    <property type="entry name" value="PGRP_domain_met/bac"/>
</dbReference>
<feature type="domain" description="N-acetylmuramoyl-L-alanine amidase" evidence="3">
    <location>
        <begin position="61"/>
        <end position="198"/>
    </location>
</feature>
<feature type="domain" description="Peptidoglycan recognition protein family" evidence="4">
    <location>
        <begin position="50"/>
        <end position="192"/>
    </location>
</feature>
<dbReference type="Gene3D" id="3.40.80.10">
    <property type="entry name" value="Peptidoglycan recognition protein-like"/>
    <property type="match status" value="1"/>
</dbReference>
<gene>
    <name evidence="5" type="primary">PGRP-S</name>
</gene>
<accession>A0A977IVZ4</accession>
<name>A0A977IVZ4_EPICO</name>
<dbReference type="FunFam" id="3.40.80.10:FF:000001">
    <property type="entry name" value="Peptidoglycan recognition protein 1"/>
    <property type="match status" value="1"/>
</dbReference>
<proteinExistence type="evidence at transcript level"/>
<evidence type="ECO:0000256" key="1">
    <source>
        <dbReference type="ARBA" id="ARBA00007553"/>
    </source>
</evidence>
<dbReference type="InterPro" id="IPR036505">
    <property type="entry name" value="Amidase/PGRP_sf"/>
</dbReference>
<dbReference type="SMART" id="SM00644">
    <property type="entry name" value="Ami_2"/>
    <property type="match status" value="1"/>
</dbReference>
<dbReference type="GO" id="GO:0002376">
    <property type="term" value="P:immune system process"/>
    <property type="evidence" value="ECO:0007669"/>
    <property type="project" value="UniProtKB-KW"/>
</dbReference>
<evidence type="ECO:0000259" key="4">
    <source>
        <dbReference type="SMART" id="SM00701"/>
    </source>
</evidence>
<reference evidence="5" key="1">
    <citation type="submission" date="2020-12" db="EMBL/GenBank/DDBJ databases">
        <authorList>
            <person name="Nie P."/>
            <person name="Hou J."/>
            <person name="Gan Z."/>
        </authorList>
    </citation>
    <scope>NUCLEOTIDE SEQUENCE</scope>
</reference>
<sequence length="211" mass="22959">MHPHETIKYRESVLPVTTPTEIISLLKSSCAALQSSKRKASVCGGMAEKVTIVKRQEWGAAAPKQKEALKGTAQRVFIHHTANPSCKDQKACMDRLVSIQRVHMTERGFDDIGYNFLIGPNGTVYEGRGWGVVGAHAKKNNHDSLGIAFMGNFDNETPNAEAMSSVKKLLKLGVCEGNLTPEFTLLGHRDVGDTKCPGDKLYAALPQLRGA</sequence>
<dbReference type="GO" id="GO:0009253">
    <property type="term" value="P:peptidoglycan catabolic process"/>
    <property type="evidence" value="ECO:0007669"/>
    <property type="project" value="InterPro"/>
</dbReference>